<accession>A0A1F6UK87</accession>
<feature type="domain" description="Phospholipase/carboxylesterase/thioesterase" evidence="2">
    <location>
        <begin position="26"/>
        <end position="108"/>
    </location>
</feature>
<evidence type="ECO:0000313" key="3">
    <source>
        <dbReference type="EMBL" id="OGI57738.1"/>
    </source>
</evidence>
<organism evidence="3 4">
    <name type="scientific">Candidatus Muproteobacteria bacterium RBG_19FT_COMBO_61_10</name>
    <dbReference type="NCBI Taxonomy" id="1817761"/>
    <lineage>
        <taxon>Bacteria</taxon>
        <taxon>Pseudomonadati</taxon>
        <taxon>Pseudomonadota</taxon>
        <taxon>Candidatus Muproteobacteria</taxon>
    </lineage>
</organism>
<dbReference type="InterPro" id="IPR029058">
    <property type="entry name" value="AB_hydrolase_fold"/>
</dbReference>
<evidence type="ECO:0000256" key="1">
    <source>
        <dbReference type="ARBA" id="ARBA00022729"/>
    </source>
</evidence>
<dbReference type="InterPro" id="IPR050955">
    <property type="entry name" value="Plant_Biomass_Hydrol_Est"/>
</dbReference>
<keyword evidence="1" id="KW-0732">Signal</keyword>
<sequence length="219" mass="24241">MEKHWNDGRENTNYRTHREKIDDVGFLSALIDRLAKDGTIDKDRVFVTGMSNGAMMSNRLACDATQHIRAMAPVAGNMPYDLAPQCTPSRPIPVLMISGTDDPLMPWEGGDVHFRHRTFGKALSVSGTIAFWVKHNRCASTPVTTWEPDTDAKDATRVRKQVYAGCEGGVEVILYAVEGGGHAWPGGHGYLPERFIGKTNRDIDANALIWGFFKKHSGK</sequence>
<dbReference type="GO" id="GO:0016787">
    <property type="term" value="F:hydrolase activity"/>
    <property type="evidence" value="ECO:0007669"/>
    <property type="project" value="InterPro"/>
</dbReference>
<evidence type="ECO:0000259" key="2">
    <source>
        <dbReference type="Pfam" id="PF02230"/>
    </source>
</evidence>
<dbReference type="SUPFAM" id="SSF53474">
    <property type="entry name" value="alpha/beta-Hydrolases"/>
    <property type="match status" value="1"/>
</dbReference>
<gene>
    <name evidence="3" type="ORF">A2V58_09250</name>
</gene>
<dbReference type="Gene3D" id="3.40.50.1820">
    <property type="entry name" value="alpha/beta hydrolase"/>
    <property type="match status" value="1"/>
</dbReference>
<protein>
    <recommendedName>
        <fullName evidence="2">Phospholipase/carboxylesterase/thioesterase domain-containing protein</fullName>
    </recommendedName>
</protein>
<dbReference type="Proteomes" id="UP000177950">
    <property type="component" value="Unassembled WGS sequence"/>
</dbReference>
<dbReference type="Pfam" id="PF02230">
    <property type="entry name" value="Abhydrolase_2"/>
    <property type="match status" value="1"/>
</dbReference>
<dbReference type="AlphaFoldDB" id="A0A1F6UK87"/>
<comment type="caution">
    <text evidence="3">The sequence shown here is derived from an EMBL/GenBank/DDBJ whole genome shotgun (WGS) entry which is preliminary data.</text>
</comment>
<reference evidence="3 4" key="1">
    <citation type="journal article" date="2016" name="Nat. Commun.">
        <title>Thousands of microbial genomes shed light on interconnected biogeochemical processes in an aquifer system.</title>
        <authorList>
            <person name="Anantharaman K."/>
            <person name="Brown C.T."/>
            <person name="Hug L.A."/>
            <person name="Sharon I."/>
            <person name="Castelle C.J."/>
            <person name="Probst A.J."/>
            <person name="Thomas B.C."/>
            <person name="Singh A."/>
            <person name="Wilkins M.J."/>
            <person name="Karaoz U."/>
            <person name="Brodie E.L."/>
            <person name="Williams K.H."/>
            <person name="Hubbard S.S."/>
            <person name="Banfield J.F."/>
        </authorList>
    </citation>
    <scope>NUCLEOTIDE SEQUENCE [LARGE SCALE GENOMIC DNA]</scope>
</reference>
<name>A0A1F6UK87_9PROT</name>
<evidence type="ECO:0000313" key="4">
    <source>
        <dbReference type="Proteomes" id="UP000177950"/>
    </source>
</evidence>
<dbReference type="InterPro" id="IPR003140">
    <property type="entry name" value="PLipase/COase/thioEstase"/>
</dbReference>
<dbReference type="EMBL" id="MFSV01000115">
    <property type="protein sequence ID" value="OGI57738.1"/>
    <property type="molecule type" value="Genomic_DNA"/>
</dbReference>
<proteinExistence type="predicted"/>
<dbReference type="PANTHER" id="PTHR43037">
    <property type="entry name" value="UNNAMED PRODUCT-RELATED"/>
    <property type="match status" value="1"/>
</dbReference>
<dbReference type="PANTHER" id="PTHR43037:SF1">
    <property type="entry name" value="BLL1128 PROTEIN"/>
    <property type="match status" value="1"/>
</dbReference>